<evidence type="ECO:0000313" key="2">
    <source>
        <dbReference type="Proteomes" id="UP001234297"/>
    </source>
</evidence>
<accession>A0ACC2MLI4</accession>
<organism evidence="1 2">
    <name type="scientific">Persea americana</name>
    <name type="common">Avocado</name>
    <dbReference type="NCBI Taxonomy" id="3435"/>
    <lineage>
        <taxon>Eukaryota</taxon>
        <taxon>Viridiplantae</taxon>
        <taxon>Streptophyta</taxon>
        <taxon>Embryophyta</taxon>
        <taxon>Tracheophyta</taxon>
        <taxon>Spermatophyta</taxon>
        <taxon>Magnoliopsida</taxon>
        <taxon>Magnoliidae</taxon>
        <taxon>Laurales</taxon>
        <taxon>Lauraceae</taxon>
        <taxon>Persea</taxon>
    </lineage>
</organism>
<sequence length="351" mass="40214">MSNLTFPCLDPSSPALPPSPMQPLCTSIFSTRLSNPSSSSRFKKKTKSATNQMKRLEMTDDGLEEFYQTYGADGRRIHEYPGNPYSQGVTAWRLWQDWWEKKGVIAMMMKKRESSGWIEKYRPRAIEEFICHREIALGLRQQVAQGVDSHFIFEGPPGVGKKTMVAAFLREAFGPDTLKTREEWKEFELKGEEKKKIDLHITLSPQHVEIDLPKIEGYEKHVITALVEETHTMATKAIVLYQADELCMDTQDYIRWIMEKHKNCHKFLFCCSDLSNLQSIKSICTMIQLLPPSNDEIFSVLEHIAEKEGIEMPQDVALAIAKDSTYNLPRAIRLFESSSLAKHNSHQIISV</sequence>
<reference evidence="1 2" key="1">
    <citation type="journal article" date="2022" name="Hortic Res">
        <title>A haplotype resolved chromosomal level avocado genome allows analysis of novel avocado genes.</title>
        <authorList>
            <person name="Nath O."/>
            <person name="Fletcher S.J."/>
            <person name="Hayward A."/>
            <person name="Shaw L.M."/>
            <person name="Masouleh A.K."/>
            <person name="Furtado A."/>
            <person name="Henry R.J."/>
            <person name="Mitter N."/>
        </authorList>
    </citation>
    <scope>NUCLEOTIDE SEQUENCE [LARGE SCALE GENOMIC DNA]</scope>
    <source>
        <strain evidence="2">cv. Hass</strain>
    </source>
</reference>
<name>A0ACC2MLI4_PERAE</name>
<proteinExistence type="predicted"/>
<keyword evidence="2" id="KW-1185">Reference proteome</keyword>
<protein>
    <submittedName>
        <fullName evidence="1">Uncharacterized protein</fullName>
    </submittedName>
</protein>
<comment type="caution">
    <text evidence="1">The sequence shown here is derived from an EMBL/GenBank/DDBJ whole genome shotgun (WGS) entry which is preliminary data.</text>
</comment>
<evidence type="ECO:0000313" key="1">
    <source>
        <dbReference type="EMBL" id="KAJ8646281.1"/>
    </source>
</evidence>
<dbReference type="Proteomes" id="UP001234297">
    <property type="component" value="Chromosome 2"/>
</dbReference>
<gene>
    <name evidence="1" type="ORF">MRB53_008029</name>
</gene>
<dbReference type="EMBL" id="CM056810">
    <property type="protein sequence ID" value="KAJ8646281.1"/>
    <property type="molecule type" value="Genomic_DNA"/>
</dbReference>